<evidence type="ECO:0000259" key="1">
    <source>
        <dbReference type="PROSITE" id="PS51071"/>
    </source>
</evidence>
<sequence length="286" mass="31236">MSDATLSQRMLEAYDDLTRGERRLADRLLEDPDTLVLKSATDISAQVGVSKATTARFFRRLGYPSFKTAQKIARSGNEAGAGRPPLVDGLPRKAGRESLAEHLASDVQNLVRTIEALRTDELNQAIQSMARAEKLWVVGFGDNYPLAHFARSLLIRIKADIRMIPIGGFSVPEEFASIQPTDAMLALGIGRKTRSLRSLMRSAVHAGAQVIYLTDQASRGGPEVASVTLRCRTRGVSVYESVAAPVSLITYLCSALALKIGQTAIERMQFIENIHDEWGDLVPGDL</sequence>
<dbReference type="RefSeq" id="WP_090876219.1">
    <property type="nucleotide sequence ID" value="NZ_FMXQ01000003.1"/>
</dbReference>
<dbReference type="SUPFAM" id="SSF46689">
    <property type="entry name" value="Homeodomain-like"/>
    <property type="match status" value="1"/>
</dbReference>
<keyword evidence="3" id="KW-1185">Reference proteome</keyword>
<dbReference type="GO" id="GO:1901135">
    <property type="term" value="P:carbohydrate derivative metabolic process"/>
    <property type="evidence" value="ECO:0007669"/>
    <property type="project" value="InterPro"/>
</dbReference>
<protein>
    <submittedName>
        <fullName evidence="2">Transcriptional regulator, RpiR family</fullName>
    </submittedName>
</protein>
<name>A0A1G6BX94_9HYPH</name>
<dbReference type="Gene3D" id="3.40.50.10490">
    <property type="entry name" value="Glucose-6-phosphate isomerase like protein, domain 1"/>
    <property type="match status" value="1"/>
</dbReference>
<dbReference type="Proteomes" id="UP000199071">
    <property type="component" value="Unassembled WGS sequence"/>
</dbReference>
<dbReference type="OrthoDB" id="3237351at2"/>
<dbReference type="GO" id="GO:0003677">
    <property type="term" value="F:DNA binding"/>
    <property type="evidence" value="ECO:0007669"/>
    <property type="project" value="InterPro"/>
</dbReference>
<dbReference type="SUPFAM" id="SSF53697">
    <property type="entry name" value="SIS domain"/>
    <property type="match status" value="1"/>
</dbReference>
<dbReference type="InterPro" id="IPR047640">
    <property type="entry name" value="RpiR-like"/>
</dbReference>
<reference evidence="2 3" key="1">
    <citation type="submission" date="2016-10" db="EMBL/GenBank/DDBJ databases">
        <authorList>
            <person name="de Groot N.N."/>
        </authorList>
    </citation>
    <scope>NUCLEOTIDE SEQUENCE [LARGE SCALE GENOMIC DNA]</scope>
    <source>
        <strain evidence="2 3">ATCC 35022</strain>
    </source>
</reference>
<dbReference type="STRING" id="665467.SAMN02982931_01961"/>
<dbReference type="PANTHER" id="PTHR30514:SF18">
    <property type="entry name" value="RPIR-FAMILY TRANSCRIPTIONAL REGULATOR"/>
    <property type="match status" value="1"/>
</dbReference>
<evidence type="ECO:0000313" key="2">
    <source>
        <dbReference type="EMBL" id="SDB25239.1"/>
    </source>
</evidence>
<accession>A0A1G6BX94</accession>
<dbReference type="AlphaFoldDB" id="A0A1G6BX94"/>
<dbReference type="Pfam" id="PF01418">
    <property type="entry name" value="HTH_6"/>
    <property type="match status" value="1"/>
</dbReference>
<dbReference type="GO" id="GO:0097367">
    <property type="term" value="F:carbohydrate derivative binding"/>
    <property type="evidence" value="ECO:0007669"/>
    <property type="project" value="InterPro"/>
</dbReference>
<gene>
    <name evidence="2" type="ORF">SAMN02982931_01961</name>
</gene>
<organism evidence="2 3">
    <name type="scientific">Bauldia litoralis</name>
    <dbReference type="NCBI Taxonomy" id="665467"/>
    <lineage>
        <taxon>Bacteria</taxon>
        <taxon>Pseudomonadati</taxon>
        <taxon>Pseudomonadota</taxon>
        <taxon>Alphaproteobacteria</taxon>
        <taxon>Hyphomicrobiales</taxon>
        <taxon>Kaistiaceae</taxon>
        <taxon>Bauldia</taxon>
    </lineage>
</organism>
<dbReference type="PANTHER" id="PTHR30514">
    <property type="entry name" value="GLUCOKINASE"/>
    <property type="match status" value="1"/>
</dbReference>
<dbReference type="InterPro" id="IPR009057">
    <property type="entry name" value="Homeodomain-like_sf"/>
</dbReference>
<dbReference type="PROSITE" id="PS51071">
    <property type="entry name" value="HTH_RPIR"/>
    <property type="match status" value="1"/>
</dbReference>
<dbReference type="InterPro" id="IPR036388">
    <property type="entry name" value="WH-like_DNA-bd_sf"/>
</dbReference>
<dbReference type="GO" id="GO:0003700">
    <property type="term" value="F:DNA-binding transcription factor activity"/>
    <property type="evidence" value="ECO:0007669"/>
    <property type="project" value="InterPro"/>
</dbReference>
<dbReference type="EMBL" id="FMXQ01000003">
    <property type="protein sequence ID" value="SDB25239.1"/>
    <property type="molecule type" value="Genomic_DNA"/>
</dbReference>
<dbReference type="InterPro" id="IPR046348">
    <property type="entry name" value="SIS_dom_sf"/>
</dbReference>
<feature type="domain" description="HTH rpiR-type" evidence="1">
    <location>
        <begin position="4"/>
        <end position="80"/>
    </location>
</feature>
<evidence type="ECO:0000313" key="3">
    <source>
        <dbReference type="Proteomes" id="UP000199071"/>
    </source>
</evidence>
<dbReference type="InterPro" id="IPR000281">
    <property type="entry name" value="HTH_RpiR"/>
</dbReference>
<dbReference type="Gene3D" id="1.10.10.10">
    <property type="entry name" value="Winged helix-like DNA-binding domain superfamily/Winged helix DNA-binding domain"/>
    <property type="match status" value="1"/>
</dbReference>
<proteinExistence type="predicted"/>